<sequence>MLEDIEVEELGLEGEGEGMAPPASRKRKHVVRSDIWKEFDRVVEDSIQKGKCKRCETLIAADPKNNGTSAMWKYHASCLKKHEAEKNQTPLSQDELRQDIQERGRYALCRMIVLDEQQFRFVERERFRLFCRDMLPNFKIPSRYTIRSDCVEMFLEKRELLKLVFSGPDMSRVSITTDCWTGVNNTSFICVTSHFINKEWRLHKKIISFFDITSHKGDDIAKVLIKALTNWGI</sequence>
<dbReference type="SMART" id="SM00614">
    <property type="entry name" value="ZnF_BED"/>
    <property type="match status" value="1"/>
</dbReference>
<gene>
    <name evidence="1" type="ORF">SASPL_115352</name>
</gene>
<accession>A0A8X8Y5C9</accession>
<dbReference type="Proteomes" id="UP000298416">
    <property type="component" value="Unassembled WGS sequence"/>
</dbReference>
<dbReference type="AlphaFoldDB" id="A0A8X8Y5C9"/>
<comment type="caution">
    <text evidence="1">The sequence shown here is derived from an EMBL/GenBank/DDBJ whole genome shotgun (WGS) entry which is preliminary data.</text>
</comment>
<evidence type="ECO:0000313" key="1">
    <source>
        <dbReference type="EMBL" id="KAG6424929.1"/>
    </source>
</evidence>
<evidence type="ECO:0008006" key="3">
    <source>
        <dbReference type="Google" id="ProtNLM"/>
    </source>
</evidence>
<proteinExistence type="predicted"/>
<reference evidence="1" key="2">
    <citation type="submission" date="2020-08" db="EMBL/GenBank/DDBJ databases">
        <title>Plant Genome Project.</title>
        <authorList>
            <person name="Zhang R.-G."/>
        </authorList>
    </citation>
    <scope>NUCLEOTIDE SEQUENCE</scope>
    <source>
        <strain evidence="1">Huo1</strain>
        <tissue evidence="1">Leaf</tissue>
    </source>
</reference>
<dbReference type="EMBL" id="PNBA02000005">
    <property type="protein sequence ID" value="KAG6424929.1"/>
    <property type="molecule type" value="Genomic_DNA"/>
</dbReference>
<dbReference type="PANTHER" id="PTHR46481">
    <property type="entry name" value="ZINC FINGER BED DOMAIN-CONTAINING PROTEIN 4"/>
    <property type="match status" value="1"/>
</dbReference>
<name>A0A8X8Y5C9_SALSN</name>
<dbReference type="InterPro" id="IPR012337">
    <property type="entry name" value="RNaseH-like_sf"/>
</dbReference>
<dbReference type="SUPFAM" id="SSF53098">
    <property type="entry name" value="Ribonuclease H-like"/>
    <property type="match status" value="1"/>
</dbReference>
<evidence type="ECO:0000313" key="2">
    <source>
        <dbReference type="Proteomes" id="UP000298416"/>
    </source>
</evidence>
<organism evidence="1">
    <name type="scientific">Salvia splendens</name>
    <name type="common">Scarlet sage</name>
    <dbReference type="NCBI Taxonomy" id="180675"/>
    <lineage>
        <taxon>Eukaryota</taxon>
        <taxon>Viridiplantae</taxon>
        <taxon>Streptophyta</taxon>
        <taxon>Embryophyta</taxon>
        <taxon>Tracheophyta</taxon>
        <taxon>Spermatophyta</taxon>
        <taxon>Magnoliopsida</taxon>
        <taxon>eudicotyledons</taxon>
        <taxon>Gunneridae</taxon>
        <taxon>Pentapetalae</taxon>
        <taxon>asterids</taxon>
        <taxon>lamiids</taxon>
        <taxon>Lamiales</taxon>
        <taxon>Lamiaceae</taxon>
        <taxon>Nepetoideae</taxon>
        <taxon>Mentheae</taxon>
        <taxon>Salviinae</taxon>
        <taxon>Salvia</taxon>
        <taxon>Salvia subgen. Calosphace</taxon>
        <taxon>core Calosphace</taxon>
    </lineage>
</organism>
<protein>
    <recommendedName>
        <fullName evidence="3">BED-type domain-containing protein</fullName>
    </recommendedName>
</protein>
<keyword evidence="2" id="KW-1185">Reference proteome</keyword>
<dbReference type="PANTHER" id="PTHR46481:SF7">
    <property type="entry name" value="ZINC FINGER BED DOMAIN-CONTAINING PROTEIN RICESLEEPER 2-LIKE"/>
    <property type="match status" value="1"/>
</dbReference>
<dbReference type="InterPro" id="IPR052035">
    <property type="entry name" value="ZnF_BED_domain_contain"/>
</dbReference>
<reference evidence="1" key="1">
    <citation type="submission" date="2018-01" db="EMBL/GenBank/DDBJ databases">
        <authorList>
            <person name="Mao J.F."/>
        </authorList>
    </citation>
    <scope>NUCLEOTIDE SEQUENCE</scope>
    <source>
        <strain evidence="1">Huo1</strain>
        <tissue evidence="1">Leaf</tissue>
    </source>
</reference>